<evidence type="ECO:0008006" key="3">
    <source>
        <dbReference type="Google" id="ProtNLM"/>
    </source>
</evidence>
<evidence type="ECO:0000313" key="1">
    <source>
        <dbReference type="EMBL" id="AJE03132.1"/>
    </source>
</evidence>
<dbReference type="OrthoDB" id="5391393at2"/>
<dbReference type="Proteomes" id="UP000057609">
    <property type="component" value="Chromosome"/>
</dbReference>
<dbReference type="RefSeq" id="WP_039741642.1">
    <property type="nucleotide sequence ID" value="NZ_CP009788.1"/>
</dbReference>
<evidence type="ECO:0000313" key="2">
    <source>
        <dbReference type="Proteomes" id="UP000057609"/>
    </source>
</evidence>
<gene>
    <name evidence="1" type="ORF">GPICK_06920</name>
</gene>
<dbReference type="SUPFAM" id="SSF53474">
    <property type="entry name" value="alpha/beta-Hydrolases"/>
    <property type="match status" value="1"/>
</dbReference>
<keyword evidence="2" id="KW-1185">Reference proteome</keyword>
<dbReference type="InterPro" id="IPR029058">
    <property type="entry name" value="AB_hydrolase_fold"/>
</dbReference>
<dbReference type="STRING" id="345632.GPICK_06920"/>
<proteinExistence type="predicted"/>
<organism evidence="1 2">
    <name type="scientific">Geobacter pickeringii</name>
    <dbReference type="NCBI Taxonomy" id="345632"/>
    <lineage>
        <taxon>Bacteria</taxon>
        <taxon>Pseudomonadati</taxon>
        <taxon>Thermodesulfobacteriota</taxon>
        <taxon>Desulfuromonadia</taxon>
        <taxon>Geobacterales</taxon>
        <taxon>Geobacteraceae</taxon>
        <taxon>Geobacter</taxon>
    </lineage>
</organism>
<name>A0A0B5B989_9BACT</name>
<dbReference type="HOGENOM" id="CLU_768950_0_0_7"/>
<dbReference type="KEGG" id="gpi:GPICK_06920"/>
<accession>A0A0B5B989</accession>
<reference evidence="1 2" key="1">
    <citation type="journal article" date="2015" name="Genome Announc.">
        <title>Complete Genome of Geobacter pickeringii G13T, a Metal-Reducing Isolate from Sedimentary Kaolin Deposits.</title>
        <authorList>
            <person name="Badalamenti J.P."/>
            <person name="Bond D.R."/>
        </authorList>
    </citation>
    <scope>NUCLEOTIDE SEQUENCE [LARGE SCALE GENOMIC DNA]</scope>
    <source>
        <strain evidence="1 2">G13</strain>
    </source>
</reference>
<sequence length="360" mass="40050">MINSAVLPLAHKVTRGNPTLMGMASAASSIFRQMAIKPFTARIRRREFALRERLSGFHAVRNHIFKEKGAGTTPTIVIGGFVPDATEAVEFQRELFRRYGSIYYLNFARNGFSAEMFFAQLADLIEHLNRRGERPIIFSISFGCSLVRRFLRACAHDSLAIGGTVFVSPVLCTADLVRPEREKGGGVRMLESSLRRIFQAEPEKAGDVERQIERARRGFQALFETGAENRTLSHRHLSIRRKIMGVIQSTPYFGGYQRTLALKDASFDVAAPIFGGPALVMIAEDEENTLVPTSPTLTALRDSTLRVRLFPRGKVRTVASSGNGDTVAHASLIFHHHCYNPLIEGWYDKLVSGVRLAVVS</sequence>
<protein>
    <recommendedName>
        <fullName evidence="3">Alpha/beta hydrolase</fullName>
    </recommendedName>
</protein>
<dbReference type="AlphaFoldDB" id="A0A0B5B989"/>
<dbReference type="EMBL" id="CP009788">
    <property type="protein sequence ID" value="AJE03132.1"/>
    <property type="molecule type" value="Genomic_DNA"/>
</dbReference>